<proteinExistence type="predicted"/>
<name>A0A2T5G5J0_9BACL</name>
<comment type="caution">
    <text evidence="1">The sequence shown here is derived from an EMBL/GenBank/DDBJ whole genome shotgun (WGS) entry which is preliminary data.</text>
</comment>
<evidence type="ECO:0000313" key="2">
    <source>
        <dbReference type="Proteomes" id="UP000244016"/>
    </source>
</evidence>
<gene>
    <name evidence="1" type="ORF">BLITH_1527</name>
</gene>
<dbReference type="AlphaFoldDB" id="A0A2T5G5J0"/>
<reference evidence="1 2" key="1">
    <citation type="submission" date="2017-08" db="EMBL/GenBank/DDBJ databases">
        <title>Burning lignite coal seam in the remote Altai Mountains harbors a hydrogen-driven thermophilic microbial community.</title>
        <authorList>
            <person name="Kadnikov V.V."/>
            <person name="Mardanov A.V."/>
            <person name="Ivasenko D."/>
            <person name="Beletsky A.V."/>
            <person name="Karnachuk O.V."/>
            <person name="Ravin N.V."/>
        </authorList>
    </citation>
    <scope>NUCLEOTIDE SEQUENCE [LARGE SCALE GENOMIC DNA]</scope>
    <source>
        <strain evidence="1">AL31</strain>
    </source>
</reference>
<protein>
    <submittedName>
        <fullName evidence="1">Uncharacterized protein</fullName>
    </submittedName>
</protein>
<dbReference type="EMBL" id="PEBW01000005">
    <property type="protein sequence ID" value="PTQ51450.1"/>
    <property type="molecule type" value="Genomic_DNA"/>
</dbReference>
<dbReference type="Proteomes" id="UP000244016">
    <property type="component" value="Unassembled WGS sequence"/>
</dbReference>
<accession>A0A2T5G5J0</accession>
<sequence>MPFSRPLFRGLRVERLARPKTEERLKPRAASGAWPCTVGIV</sequence>
<evidence type="ECO:0000313" key="1">
    <source>
        <dbReference type="EMBL" id="PTQ51450.1"/>
    </source>
</evidence>
<organism evidence="1 2">
    <name type="scientific">Brockia lithotrophica</name>
    <dbReference type="NCBI Taxonomy" id="933949"/>
    <lineage>
        <taxon>Bacteria</taxon>
        <taxon>Bacillati</taxon>
        <taxon>Bacillota</taxon>
        <taxon>Bacilli</taxon>
        <taxon>Bacillales</taxon>
        <taxon>Bacillales Family X. Incertae Sedis</taxon>
        <taxon>Brockia</taxon>
    </lineage>
</organism>